<evidence type="ECO:0000313" key="2">
    <source>
        <dbReference type="EMBL" id="CUH69395.1"/>
    </source>
</evidence>
<evidence type="ECO:0000313" key="5">
    <source>
        <dbReference type="Proteomes" id="UP000051887"/>
    </source>
</evidence>
<protein>
    <submittedName>
        <fullName evidence="3">Uncharacterized protein</fullName>
    </submittedName>
</protein>
<accession>A0A0P1FMQ5</accession>
<evidence type="ECO:0000256" key="1">
    <source>
        <dbReference type="SAM" id="SignalP"/>
    </source>
</evidence>
<dbReference type="Proteomes" id="UP000051887">
    <property type="component" value="Unassembled WGS sequence"/>
</dbReference>
<dbReference type="OrthoDB" id="7665031at2"/>
<dbReference type="Proteomes" id="UP000051086">
    <property type="component" value="Unassembled WGS sequence"/>
</dbReference>
<keyword evidence="4" id="KW-1185">Reference proteome</keyword>
<name>A0A0P1FMQ5_9RHOB</name>
<evidence type="ECO:0000313" key="4">
    <source>
        <dbReference type="Proteomes" id="UP000051086"/>
    </source>
</evidence>
<reference evidence="2 4" key="2">
    <citation type="submission" date="2015-09" db="EMBL/GenBank/DDBJ databases">
        <authorList>
            <person name="Rodrigo-Torres L."/>
            <person name="Arahal D.R."/>
        </authorList>
    </citation>
    <scope>NUCLEOTIDE SEQUENCE [LARGE SCALE GENOMIC DNA]</scope>
    <source>
        <strain evidence="2 4">CECT 5118</strain>
    </source>
</reference>
<evidence type="ECO:0000313" key="3">
    <source>
        <dbReference type="EMBL" id="CUH74318.1"/>
    </source>
</evidence>
<keyword evidence="1" id="KW-0732">Signal</keyword>
<dbReference type="EMBL" id="CYSC01000044">
    <property type="protein sequence ID" value="CUH74318.1"/>
    <property type="molecule type" value="Genomic_DNA"/>
</dbReference>
<dbReference type="RefSeq" id="WP_058245430.1">
    <property type="nucleotide sequence ID" value="NZ_CYSB01000039.1"/>
</dbReference>
<organism evidence="3 5">
    <name type="scientific">Thalassovita autumnalis</name>
    <dbReference type="NCBI Taxonomy" id="2072972"/>
    <lineage>
        <taxon>Bacteria</taxon>
        <taxon>Pseudomonadati</taxon>
        <taxon>Pseudomonadota</taxon>
        <taxon>Alphaproteobacteria</taxon>
        <taxon>Rhodobacterales</taxon>
        <taxon>Roseobacteraceae</taxon>
        <taxon>Thalassovita</taxon>
    </lineage>
</organism>
<sequence>MTAKTGITTVLATVVALSSALWAVPVAASGATGGSGAPGFLSIWGQTVAPAPAPKTQSRAGYWEYGSWKVSVERQDSYEDGVYYNCQAWTGGDGEPYARVGISSQDVGPPHAYPGVTIEEYAPRGYQTFMQDQQRMYLWFDDEDTYDGIVESYYDNDGLPNAVVSFYYPYSLPVLLAMRRNNQMDVVVEGRVFHSFFLNGFTASYLKMMEGCGFSGVGVVH</sequence>
<feature type="chain" id="PRO_5009792445" evidence="1">
    <location>
        <begin position="24"/>
        <end position="221"/>
    </location>
</feature>
<gene>
    <name evidence="2" type="ORF">TL5118_03355</name>
    <name evidence="3" type="ORF">TL5120_04138</name>
</gene>
<proteinExistence type="predicted"/>
<reference evidence="3 5" key="1">
    <citation type="submission" date="2015-09" db="EMBL/GenBank/DDBJ databases">
        <authorList>
            <consortium name="Swine Surveillance"/>
        </authorList>
    </citation>
    <scope>NUCLEOTIDE SEQUENCE [LARGE SCALE GENOMIC DNA]</scope>
    <source>
        <strain evidence="3 5">5120</strain>
    </source>
</reference>
<dbReference type="AlphaFoldDB" id="A0A0P1FMQ5"/>
<feature type="signal peptide" evidence="1">
    <location>
        <begin position="1"/>
        <end position="23"/>
    </location>
</feature>
<dbReference type="EMBL" id="CYSB01000039">
    <property type="protein sequence ID" value="CUH69395.1"/>
    <property type="molecule type" value="Genomic_DNA"/>
</dbReference>